<dbReference type="EMBL" id="JANPWB010000006">
    <property type="protein sequence ID" value="KAJ1177374.1"/>
    <property type="molecule type" value="Genomic_DNA"/>
</dbReference>
<accession>A0AAV7TMD8</accession>
<feature type="region of interest" description="Disordered" evidence="1">
    <location>
        <begin position="16"/>
        <end position="35"/>
    </location>
</feature>
<name>A0AAV7TMD8_PLEWA</name>
<organism evidence="2 3">
    <name type="scientific">Pleurodeles waltl</name>
    <name type="common">Iberian ribbed newt</name>
    <dbReference type="NCBI Taxonomy" id="8319"/>
    <lineage>
        <taxon>Eukaryota</taxon>
        <taxon>Metazoa</taxon>
        <taxon>Chordata</taxon>
        <taxon>Craniata</taxon>
        <taxon>Vertebrata</taxon>
        <taxon>Euteleostomi</taxon>
        <taxon>Amphibia</taxon>
        <taxon>Batrachia</taxon>
        <taxon>Caudata</taxon>
        <taxon>Salamandroidea</taxon>
        <taxon>Salamandridae</taxon>
        <taxon>Pleurodelinae</taxon>
        <taxon>Pleurodeles</taxon>
    </lineage>
</organism>
<dbReference type="Proteomes" id="UP001066276">
    <property type="component" value="Chromosome 3_2"/>
</dbReference>
<reference evidence="2" key="1">
    <citation type="journal article" date="2022" name="bioRxiv">
        <title>Sequencing and chromosome-scale assembly of the giantPleurodeles waltlgenome.</title>
        <authorList>
            <person name="Brown T."/>
            <person name="Elewa A."/>
            <person name="Iarovenko S."/>
            <person name="Subramanian E."/>
            <person name="Araus A.J."/>
            <person name="Petzold A."/>
            <person name="Susuki M."/>
            <person name="Suzuki K.-i.T."/>
            <person name="Hayashi T."/>
            <person name="Toyoda A."/>
            <person name="Oliveira C."/>
            <person name="Osipova E."/>
            <person name="Leigh N.D."/>
            <person name="Simon A."/>
            <person name="Yun M.H."/>
        </authorList>
    </citation>
    <scope>NUCLEOTIDE SEQUENCE</scope>
    <source>
        <strain evidence="2">20211129_DDA</strain>
        <tissue evidence="2">Liver</tissue>
    </source>
</reference>
<gene>
    <name evidence="2" type="ORF">NDU88_002632</name>
</gene>
<comment type="caution">
    <text evidence="2">The sequence shown here is derived from an EMBL/GenBank/DDBJ whole genome shotgun (WGS) entry which is preliminary data.</text>
</comment>
<evidence type="ECO:0000313" key="2">
    <source>
        <dbReference type="EMBL" id="KAJ1177374.1"/>
    </source>
</evidence>
<keyword evidence="3" id="KW-1185">Reference proteome</keyword>
<dbReference type="AlphaFoldDB" id="A0AAV7TMD8"/>
<evidence type="ECO:0000256" key="1">
    <source>
        <dbReference type="SAM" id="MobiDB-lite"/>
    </source>
</evidence>
<sequence>MQRRFAALALTARKRAAPLPTDDPGTPSVPAPAGVSWDPRGRYSTFLPFAGQCGVSGPDLIALAAVGKSPT</sequence>
<evidence type="ECO:0000313" key="3">
    <source>
        <dbReference type="Proteomes" id="UP001066276"/>
    </source>
</evidence>
<proteinExistence type="predicted"/>
<protein>
    <submittedName>
        <fullName evidence="2">Uncharacterized protein</fullName>
    </submittedName>
</protein>